<dbReference type="Proteomes" id="UP000694621">
    <property type="component" value="Unplaced"/>
</dbReference>
<evidence type="ECO:0000256" key="3">
    <source>
        <dbReference type="ARBA" id="ARBA00022692"/>
    </source>
</evidence>
<dbReference type="GO" id="GO:0007030">
    <property type="term" value="P:Golgi organization"/>
    <property type="evidence" value="ECO:0007669"/>
    <property type="project" value="InterPro"/>
</dbReference>
<feature type="compositionally biased region" description="Low complexity" evidence="11">
    <location>
        <begin position="89"/>
        <end position="104"/>
    </location>
</feature>
<feature type="region of interest" description="Disordered" evidence="11">
    <location>
        <begin position="84"/>
        <end position="196"/>
    </location>
</feature>
<evidence type="ECO:0000256" key="1">
    <source>
        <dbReference type="ARBA" id="ARBA00004409"/>
    </source>
</evidence>
<dbReference type="GO" id="GO:0031985">
    <property type="term" value="C:Golgi cisterna"/>
    <property type="evidence" value="ECO:0007669"/>
    <property type="project" value="TreeGrafter"/>
</dbReference>
<comment type="subcellular location">
    <subcellularLocation>
        <location evidence="1">Golgi apparatus membrane</location>
        <topology evidence="1">Single-pass type IV membrane protein</topology>
    </subcellularLocation>
</comment>
<evidence type="ECO:0000256" key="8">
    <source>
        <dbReference type="ARBA" id="ARBA00024833"/>
    </source>
</evidence>
<evidence type="ECO:0000256" key="9">
    <source>
        <dbReference type="ARBA" id="ARBA00032404"/>
    </source>
</evidence>
<evidence type="ECO:0000256" key="5">
    <source>
        <dbReference type="ARBA" id="ARBA00023034"/>
    </source>
</evidence>
<dbReference type="InterPro" id="IPR019177">
    <property type="entry name" value="Golgin_subfamily_A_member_5"/>
</dbReference>
<name>A0A8B9HNN4_ASTMX</name>
<proteinExistence type="predicted"/>
<evidence type="ECO:0000256" key="11">
    <source>
        <dbReference type="SAM" id="MobiDB-lite"/>
    </source>
</evidence>
<protein>
    <recommendedName>
        <fullName evidence="2">Golgin subfamily A member 5</fullName>
    </recommendedName>
    <alternativeName>
        <fullName evidence="9">Golgin-84</fullName>
    </alternativeName>
</protein>
<accession>A0A8B9HNN4</accession>
<keyword evidence="7" id="KW-0472">Membrane</keyword>
<sequence>MSWFTDLAGRAEDFLNKVDQGAATALTKNSTRKSSLSSYSPEDSVDPYPGPSSNQETHGFISAAAGNIKKSKATVLAGTSNVYSSTQLGSAPSGSGSSSVRASSNFVRPKKPEVDDDLLFDFLNSSDPPQTTPPSTRGLSRNSSLSSLSASTHSAKTEDGSARDFSQGDTPESSDSGLAAALDPPPATVDSAAPEEQVGQVLSNLRLENQLLRSEVTSLNQEMASLVQRAKNTQEELNQARARSDKWNSEQSRTDRAVRDLRSQVDDLTEALSAKDAQLAVLKVRLDEADQLLKARSSALEEAQNERSRILQDHSEGNSLQSQALQTMQDCVRESEAALKREQDSYRQMQSEFAARLAKIEAERQTLAESLTSAERRVTEERQRAEELQQQAKSSRSAADYAKQELHDYKNKASRILQSKEKLISSLKESSGLDVLDGGAGAAGVELEELRHEKELQREEIQKLQAQIQSLRSEIQELESQAVVEAESWREQQQDLLEQQAQQSRAKQEVEAELERCKQELQYVEEEQHRTKSSLQSRIKDREDEIQKLRNQVTLGRALFFMLFLVSIKLWHGNLKSSQVK</sequence>
<feature type="region of interest" description="Disordered" evidence="11">
    <location>
        <begin position="22"/>
        <end position="60"/>
    </location>
</feature>
<dbReference type="PANTHER" id="PTHR13815">
    <property type="entry name" value="GOLGIN-84"/>
    <property type="match status" value="1"/>
</dbReference>
<feature type="compositionally biased region" description="Polar residues" evidence="11">
    <location>
        <begin position="167"/>
        <end position="176"/>
    </location>
</feature>
<comment type="function">
    <text evidence="8">Involved in maintaining Golgi structure. Stimulates the formation of Golgi stacks and ribbons. Involved in intra-Golgi retrograde transport.</text>
</comment>
<organism evidence="12 13">
    <name type="scientific">Astyanax mexicanus</name>
    <name type="common">Blind cave fish</name>
    <name type="synonym">Astyanax fasciatus mexicanus</name>
    <dbReference type="NCBI Taxonomy" id="7994"/>
    <lineage>
        <taxon>Eukaryota</taxon>
        <taxon>Metazoa</taxon>
        <taxon>Chordata</taxon>
        <taxon>Craniata</taxon>
        <taxon>Vertebrata</taxon>
        <taxon>Euteleostomi</taxon>
        <taxon>Actinopterygii</taxon>
        <taxon>Neopterygii</taxon>
        <taxon>Teleostei</taxon>
        <taxon>Ostariophysi</taxon>
        <taxon>Characiformes</taxon>
        <taxon>Characoidei</taxon>
        <taxon>Acestrorhamphidae</taxon>
        <taxon>Acestrorhamphinae</taxon>
        <taxon>Astyanax</taxon>
    </lineage>
</organism>
<dbReference type="Pfam" id="PF09787">
    <property type="entry name" value="Golgin_A5"/>
    <property type="match status" value="1"/>
</dbReference>
<evidence type="ECO:0000313" key="12">
    <source>
        <dbReference type="Ensembl" id="ENSAMXP00005014555.1"/>
    </source>
</evidence>
<evidence type="ECO:0000256" key="2">
    <source>
        <dbReference type="ARBA" id="ARBA00020370"/>
    </source>
</evidence>
<dbReference type="GO" id="GO:0000301">
    <property type="term" value="P:retrograde transport, vesicle recycling within Golgi"/>
    <property type="evidence" value="ECO:0007669"/>
    <property type="project" value="TreeGrafter"/>
</dbReference>
<dbReference type="Ensembl" id="ENSAMXT00005016126.1">
    <property type="protein sequence ID" value="ENSAMXP00005014555.1"/>
    <property type="gene ID" value="ENSAMXG00005007329.1"/>
</dbReference>
<dbReference type="AlphaFoldDB" id="A0A8B9HNN4"/>
<evidence type="ECO:0000256" key="6">
    <source>
        <dbReference type="ARBA" id="ARBA00023054"/>
    </source>
</evidence>
<evidence type="ECO:0000313" key="13">
    <source>
        <dbReference type="Proteomes" id="UP000694621"/>
    </source>
</evidence>
<keyword evidence="4" id="KW-1133">Transmembrane helix</keyword>
<dbReference type="PANTHER" id="PTHR13815:SF7">
    <property type="entry name" value="GOLGIN SUBFAMILY A MEMBER 5"/>
    <property type="match status" value="1"/>
</dbReference>
<evidence type="ECO:0000256" key="7">
    <source>
        <dbReference type="ARBA" id="ARBA00023136"/>
    </source>
</evidence>
<keyword evidence="6 10" id="KW-0175">Coiled coil</keyword>
<keyword evidence="3" id="KW-0812">Transmembrane</keyword>
<dbReference type="Gene3D" id="1.10.287.1490">
    <property type="match status" value="1"/>
</dbReference>
<feature type="compositionally biased region" description="Polar residues" evidence="11">
    <location>
        <begin position="26"/>
        <end position="41"/>
    </location>
</feature>
<evidence type="ECO:0000256" key="4">
    <source>
        <dbReference type="ARBA" id="ARBA00022989"/>
    </source>
</evidence>
<feature type="coiled-coil region" evidence="10">
    <location>
        <begin position="202"/>
        <end position="306"/>
    </location>
</feature>
<dbReference type="GO" id="GO:0000139">
    <property type="term" value="C:Golgi membrane"/>
    <property type="evidence" value="ECO:0007669"/>
    <property type="project" value="UniProtKB-SubCell"/>
</dbReference>
<feature type="coiled-coil region" evidence="10">
    <location>
        <begin position="447"/>
        <end position="552"/>
    </location>
</feature>
<evidence type="ECO:0000256" key="10">
    <source>
        <dbReference type="SAM" id="Coils"/>
    </source>
</evidence>
<keyword evidence="5" id="KW-0333">Golgi apparatus</keyword>
<feature type="coiled-coil region" evidence="10">
    <location>
        <begin position="332"/>
        <end position="405"/>
    </location>
</feature>
<feature type="compositionally biased region" description="Low complexity" evidence="11">
    <location>
        <begin position="120"/>
        <end position="154"/>
    </location>
</feature>
<reference evidence="12" key="1">
    <citation type="submission" date="2025-08" db="UniProtKB">
        <authorList>
            <consortium name="Ensembl"/>
        </authorList>
    </citation>
    <scope>IDENTIFICATION</scope>
</reference>